<evidence type="ECO:0000256" key="1">
    <source>
        <dbReference type="ARBA" id="ARBA00004123"/>
    </source>
</evidence>
<keyword evidence="3" id="KW-0238">DNA-binding</keyword>
<evidence type="ECO:0000313" key="8">
    <source>
        <dbReference type="Proteomes" id="UP001327560"/>
    </source>
</evidence>
<name>A0AAQ3JT61_9LILI</name>
<dbReference type="SMART" id="SM00774">
    <property type="entry name" value="WRKY"/>
    <property type="match status" value="1"/>
</dbReference>
<proteinExistence type="predicted"/>
<sequence length="189" mass="21308">METDSLVVNAVIRELQQAQHLTAQLRSLVELGDYSYALKESAKVLSGELLQTCNLTLSKLKSQAPKSSMMKQKRKQLAHAHSVVRKQVTAAPYDDGHQWRKYGEKLLKGCIFKRSYYRCTYSGDRRCQAKKQVQKQAGTPTLFEVIYEGEHTCNPMSTTDHEMPPSDILTAISPPHDGSFLLHFGSTYS</sequence>
<evidence type="ECO:0000256" key="5">
    <source>
        <dbReference type="ARBA" id="ARBA00023242"/>
    </source>
</evidence>
<dbReference type="Proteomes" id="UP001327560">
    <property type="component" value="Chromosome 1"/>
</dbReference>
<dbReference type="InterPro" id="IPR036576">
    <property type="entry name" value="WRKY_dom_sf"/>
</dbReference>
<dbReference type="SUPFAM" id="SSF118290">
    <property type="entry name" value="WRKY DNA-binding domain"/>
    <property type="match status" value="1"/>
</dbReference>
<dbReference type="Pfam" id="PF03106">
    <property type="entry name" value="WRKY"/>
    <property type="match status" value="1"/>
</dbReference>
<dbReference type="InterPro" id="IPR044810">
    <property type="entry name" value="WRKY_plant"/>
</dbReference>
<evidence type="ECO:0000313" key="7">
    <source>
        <dbReference type="EMBL" id="WOK95491.1"/>
    </source>
</evidence>
<dbReference type="GO" id="GO:0043565">
    <property type="term" value="F:sequence-specific DNA binding"/>
    <property type="evidence" value="ECO:0007669"/>
    <property type="project" value="InterPro"/>
</dbReference>
<comment type="subcellular location">
    <subcellularLocation>
        <location evidence="1">Nucleus</location>
    </subcellularLocation>
</comment>
<evidence type="ECO:0000256" key="4">
    <source>
        <dbReference type="ARBA" id="ARBA00023163"/>
    </source>
</evidence>
<reference evidence="7 8" key="1">
    <citation type="submission" date="2023-10" db="EMBL/GenBank/DDBJ databases">
        <title>Chromosome-scale genome assembly provides insights into flower coloration mechanisms of Canna indica.</title>
        <authorList>
            <person name="Li C."/>
        </authorList>
    </citation>
    <scope>NUCLEOTIDE SEQUENCE [LARGE SCALE GENOMIC DNA]</scope>
    <source>
        <tissue evidence="7">Flower</tissue>
    </source>
</reference>
<feature type="domain" description="WRKY" evidence="6">
    <location>
        <begin position="88"/>
        <end position="151"/>
    </location>
</feature>
<dbReference type="EMBL" id="CP136890">
    <property type="protein sequence ID" value="WOK95491.1"/>
    <property type="molecule type" value="Genomic_DNA"/>
</dbReference>
<dbReference type="GO" id="GO:0003700">
    <property type="term" value="F:DNA-binding transcription factor activity"/>
    <property type="evidence" value="ECO:0007669"/>
    <property type="project" value="InterPro"/>
</dbReference>
<keyword evidence="2" id="KW-0805">Transcription regulation</keyword>
<dbReference type="Gene3D" id="2.20.25.80">
    <property type="entry name" value="WRKY domain"/>
    <property type="match status" value="1"/>
</dbReference>
<evidence type="ECO:0000256" key="3">
    <source>
        <dbReference type="ARBA" id="ARBA00023125"/>
    </source>
</evidence>
<evidence type="ECO:0000259" key="6">
    <source>
        <dbReference type="PROSITE" id="PS50811"/>
    </source>
</evidence>
<keyword evidence="8" id="KW-1185">Reference proteome</keyword>
<protein>
    <submittedName>
        <fullName evidence="7">WRKY transcription factor 59 isoform X1</fullName>
    </submittedName>
</protein>
<dbReference type="GO" id="GO:0005634">
    <property type="term" value="C:nucleus"/>
    <property type="evidence" value="ECO:0007669"/>
    <property type="project" value="UniProtKB-SubCell"/>
</dbReference>
<accession>A0AAQ3JT61</accession>
<keyword evidence="5" id="KW-0539">Nucleus</keyword>
<keyword evidence="4" id="KW-0804">Transcription</keyword>
<gene>
    <name evidence="7" type="ORF">Cni_G04198</name>
</gene>
<dbReference type="InterPro" id="IPR003657">
    <property type="entry name" value="WRKY_dom"/>
</dbReference>
<dbReference type="PROSITE" id="PS50811">
    <property type="entry name" value="WRKY"/>
    <property type="match status" value="1"/>
</dbReference>
<dbReference type="PANTHER" id="PTHR31282">
    <property type="entry name" value="WRKY TRANSCRIPTION FACTOR 21-RELATED"/>
    <property type="match status" value="1"/>
</dbReference>
<organism evidence="7 8">
    <name type="scientific">Canna indica</name>
    <name type="common">Indian-shot</name>
    <dbReference type="NCBI Taxonomy" id="4628"/>
    <lineage>
        <taxon>Eukaryota</taxon>
        <taxon>Viridiplantae</taxon>
        <taxon>Streptophyta</taxon>
        <taxon>Embryophyta</taxon>
        <taxon>Tracheophyta</taxon>
        <taxon>Spermatophyta</taxon>
        <taxon>Magnoliopsida</taxon>
        <taxon>Liliopsida</taxon>
        <taxon>Zingiberales</taxon>
        <taxon>Cannaceae</taxon>
        <taxon>Canna</taxon>
    </lineage>
</organism>
<evidence type="ECO:0000256" key="2">
    <source>
        <dbReference type="ARBA" id="ARBA00023015"/>
    </source>
</evidence>
<dbReference type="AlphaFoldDB" id="A0AAQ3JT61"/>